<feature type="signal peptide" evidence="1">
    <location>
        <begin position="1"/>
        <end position="16"/>
    </location>
</feature>
<feature type="chain" id="PRO_5012646382" evidence="1">
    <location>
        <begin position="17"/>
        <end position="211"/>
    </location>
</feature>
<dbReference type="AlphaFoldDB" id="A0A224YI09"/>
<dbReference type="GO" id="GO:0030682">
    <property type="term" value="P:symbiont-mediated perturbation of host defenses"/>
    <property type="evidence" value="ECO:0007669"/>
    <property type="project" value="InterPro"/>
</dbReference>
<dbReference type="Gene3D" id="2.40.128.20">
    <property type="match status" value="1"/>
</dbReference>
<proteinExistence type="predicted"/>
<dbReference type="SUPFAM" id="SSF50814">
    <property type="entry name" value="Lipocalins"/>
    <property type="match status" value="1"/>
</dbReference>
<sequence length="211" mass="23713">MAMMFSVACFIFGVSALSATTLYTSAAYSPERKNADGWDFIKDDATYEMKERNFFLYGNEENTECLISTLKNKNDTMHRVDGYIKYRNRTTKEWVSVNQSYQFSSDSSGGYNIMSAIEPSQGPHGVQTFVFTAENCAGVTVVYKSAKSEASKGDPEARAETDEKAVTQCILWLRHDAKESDAESCQQYLKSLCGDNFHTTYDRETCPKADN</sequence>
<dbReference type="GO" id="GO:0043176">
    <property type="term" value="F:amine binding"/>
    <property type="evidence" value="ECO:0007669"/>
    <property type="project" value="InterPro"/>
</dbReference>
<evidence type="ECO:0000313" key="2">
    <source>
        <dbReference type="EMBL" id="MAA15379.1"/>
    </source>
</evidence>
<dbReference type="EMBL" id="GFPF01004233">
    <property type="protein sequence ID" value="MAA15379.1"/>
    <property type="molecule type" value="Transcribed_RNA"/>
</dbReference>
<dbReference type="InterPro" id="IPR002970">
    <property type="entry name" value="Tick_his-bd"/>
</dbReference>
<reference evidence="2" key="1">
    <citation type="journal article" date="2017" name="Parasit. Vectors">
        <title>Sialotranscriptomics of Rhipicephalus zambeziensis reveals intricate expression profiles of secretory proteins and suggests tight temporal transcriptional regulation during blood-feeding.</title>
        <authorList>
            <person name="de Castro M.H."/>
            <person name="de Klerk D."/>
            <person name="Pienaar R."/>
            <person name="Rees D.J.G."/>
            <person name="Mans B.J."/>
        </authorList>
    </citation>
    <scope>NUCLEOTIDE SEQUENCE</scope>
    <source>
        <tissue evidence="2">Salivary glands</tissue>
    </source>
</reference>
<name>A0A224YI09_9ACAR</name>
<dbReference type="Pfam" id="PF02098">
    <property type="entry name" value="His_binding"/>
    <property type="match status" value="1"/>
</dbReference>
<accession>A0A224YI09</accession>
<organism evidence="2">
    <name type="scientific">Rhipicephalus zambeziensis</name>
    <dbReference type="NCBI Taxonomy" id="60191"/>
    <lineage>
        <taxon>Eukaryota</taxon>
        <taxon>Metazoa</taxon>
        <taxon>Ecdysozoa</taxon>
        <taxon>Arthropoda</taxon>
        <taxon>Chelicerata</taxon>
        <taxon>Arachnida</taxon>
        <taxon>Acari</taxon>
        <taxon>Parasitiformes</taxon>
        <taxon>Ixodida</taxon>
        <taxon>Ixodoidea</taxon>
        <taxon>Ixodidae</taxon>
        <taxon>Rhipicephalinae</taxon>
        <taxon>Rhipicephalus</taxon>
        <taxon>Rhipicephalus</taxon>
    </lineage>
</organism>
<dbReference type="InterPro" id="IPR012674">
    <property type="entry name" value="Calycin"/>
</dbReference>
<keyword evidence="1" id="KW-0732">Signal</keyword>
<evidence type="ECO:0000256" key="1">
    <source>
        <dbReference type="SAM" id="SignalP"/>
    </source>
</evidence>
<protein>
    <submittedName>
        <fullName evidence="2">Lipocalin</fullName>
    </submittedName>
</protein>